<evidence type="ECO:0000313" key="11">
    <source>
        <dbReference type="EMBL" id="UOO92202.1"/>
    </source>
</evidence>
<dbReference type="Proteomes" id="UP000832034">
    <property type="component" value="Chromosome"/>
</dbReference>
<dbReference type="Pfam" id="PF04973">
    <property type="entry name" value="NMN_transporter"/>
    <property type="match status" value="1"/>
</dbReference>
<accession>A0ABY4EFN2</accession>
<comment type="function">
    <text evidence="1">Required for nicotinamide riboside transport across the inner membrane.</text>
</comment>
<keyword evidence="7 10" id="KW-0812">Transmembrane</keyword>
<dbReference type="EMBL" id="CP091512">
    <property type="protein sequence ID" value="UOO92202.1"/>
    <property type="molecule type" value="Genomic_DNA"/>
</dbReference>
<feature type="transmembrane region" description="Helical" evidence="10">
    <location>
        <begin position="199"/>
        <end position="216"/>
    </location>
</feature>
<reference evidence="11" key="2">
    <citation type="journal article" date="2022" name="Res Sq">
        <title>Evolution of multicellular longitudinally dividing oral cavity symbionts (Neisseriaceae).</title>
        <authorList>
            <person name="Nyongesa S."/>
            <person name="Weber P."/>
            <person name="Bernet E."/>
            <person name="Pullido F."/>
            <person name="Nieckarz M."/>
            <person name="Delaby M."/>
            <person name="Nieves C."/>
            <person name="Viehboeck T."/>
            <person name="Krause N."/>
            <person name="Rivera-Millot A."/>
            <person name="Nakamura A."/>
            <person name="Vischer N."/>
            <person name="VanNieuwenhze M."/>
            <person name="Brun Y."/>
            <person name="Cava F."/>
            <person name="Bulgheresi S."/>
            <person name="Veyrier F."/>
        </authorList>
    </citation>
    <scope>NUCLEOTIDE SEQUENCE</scope>
    <source>
        <strain evidence="11">SAG 1488-6</strain>
    </source>
</reference>
<feature type="transmembrane region" description="Helical" evidence="10">
    <location>
        <begin position="106"/>
        <end position="126"/>
    </location>
</feature>
<keyword evidence="8 10" id="KW-1133">Transmembrane helix</keyword>
<keyword evidence="9 10" id="KW-0472">Membrane</keyword>
<dbReference type="RefSeq" id="WP_019958191.1">
    <property type="nucleotide sequence ID" value="NZ_CP091512.1"/>
</dbReference>
<evidence type="ECO:0000256" key="9">
    <source>
        <dbReference type="ARBA" id="ARBA00023136"/>
    </source>
</evidence>
<evidence type="ECO:0000256" key="7">
    <source>
        <dbReference type="ARBA" id="ARBA00022692"/>
    </source>
</evidence>
<dbReference type="PANTHER" id="PTHR36122:SF2">
    <property type="entry name" value="NICOTINAMIDE RIBOSIDE TRANSPORTER PNUC"/>
    <property type="match status" value="1"/>
</dbReference>
<dbReference type="NCBIfam" id="TIGR01528">
    <property type="entry name" value="NMN_trans_PnuC"/>
    <property type="match status" value="1"/>
</dbReference>
<evidence type="ECO:0000256" key="1">
    <source>
        <dbReference type="ARBA" id="ARBA00002672"/>
    </source>
</evidence>
<keyword evidence="6" id="KW-1003">Cell membrane</keyword>
<evidence type="ECO:0000313" key="12">
    <source>
        <dbReference type="Proteomes" id="UP000832034"/>
    </source>
</evidence>
<keyword evidence="5" id="KW-0813">Transport</keyword>
<feature type="transmembrane region" description="Helical" evidence="10">
    <location>
        <begin position="68"/>
        <end position="85"/>
    </location>
</feature>
<comment type="similarity">
    <text evidence="3">Belongs to the nicotinamide ribonucleoside (NR) uptake permease (TC 4.B.1) family.</text>
</comment>
<comment type="subcellular location">
    <subcellularLocation>
        <location evidence="2">Cell membrane</location>
        <topology evidence="2">Multi-pass membrane protein</topology>
    </subcellularLocation>
</comment>
<dbReference type="PANTHER" id="PTHR36122">
    <property type="entry name" value="NICOTINAMIDE RIBOSIDE TRANSPORTER PNUC"/>
    <property type="match status" value="1"/>
</dbReference>
<feature type="transmembrane region" description="Helical" evidence="10">
    <location>
        <begin position="176"/>
        <end position="193"/>
    </location>
</feature>
<proteinExistence type="inferred from homology"/>
<organism evidence="11 12">
    <name type="scientific">Vitreoscilla stercoraria</name>
    <dbReference type="NCBI Taxonomy" id="61"/>
    <lineage>
        <taxon>Bacteria</taxon>
        <taxon>Pseudomonadati</taxon>
        <taxon>Pseudomonadota</taxon>
        <taxon>Betaproteobacteria</taxon>
        <taxon>Neisseriales</taxon>
        <taxon>Neisseriaceae</taxon>
        <taxon>Vitreoscilla</taxon>
    </lineage>
</organism>
<evidence type="ECO:0000256" key="4">
    <source>
        <dbReference type="ARBA" id="ARBA00017522"/>
    </source>
</evidence>
<feature type="transmembrane region" description="Helical" evidence="10">
    <location>
        <begin position="20"/>
        <end position="37"/>
    </location>
</feature>
<protein>
    <recommendedName>
        <fullName evidence="4">Nicotinamide riboside transporter PnuC</fullName>
    </recommendedName>
</protein>
<evidence type="ECO:0000256" key="6">
    <source>
        <dbReference type="ARBA" id="ARBA00022475"/>
    </source>
</evidence>
<keyword evidence="12" id="KW-1185">Reference proteome</keyword>
<reference evidence="11" key="1">
    <citation type="submission" date="2021-12" db="EMBL/GenBank/DDBJ databases">
        <authorList>
            <person name="Veyrier F.J."/>
        </authorList>
    </citation>
    <scope>NUCLEOTIDE SEQUENCE</scope>
    <source>
        <strain evidence="11">SAG 1488-6</strain>
    </source>
</reference>
<feature type="transmembrane region" description="Helical" evidence="10">
    <location>
        <begin position="42"/>
        <end position="62"/>
    </location>
</feature>
<evidence type="ECO:0000256" key="3">
    <source>
        <dbReference type="ARBA" id="ARBA00006669"/>
    </source>
</evidence>
<dbReference type="InterPro" id="IPR006419">
    <property type="entry name" value="NMN_transpt_PnuC"/>
</dbReference>
<evidence type="ECO:0000256" key="10">
    <source>
        <dbReference type="SAM" id="Phobius"/>
    </source>
</evidence>
<evidence type="ECO:0000256" key="5">
    <source>
        <dbReference type="ARBA" id="ARBA00022448"/>
    </source>
</evidence>
<evidence type="ECO:0000256" key="2">
    <source>
        <dbReference type="ARBA" id="ARBA00004651"/>
    </source>
</evidence>
<feature type="transmembrane region" description="Helical" evidence="10">
    <location>
        <begin position="146"/>
        <end position="167"/>
    </location>
</feature>
<gene>
    <name evidence="11" type="primary">pnuC</name>
    <name evidence="11" type="ORF">LVJ81_11355</name>
</gene>
<sequence length="223" mass="25997">MNEWLAFLWAPYQTYSRIEISVEALAAVFGVVSVLLAQRRHIWVYPVGLVSTILYSYLFFKWGLYGEALINAYYTAMSVYGWILWRQHSEQDHVHVAVQWANFKDAGIGGVIWLCSFLFVLAIYYFRPWIESGFSVWDMNQHSIHHLGGIDFLDASIAATCFVAMWLQAQRRINHWYLWTIANVVMVPLMFYKGYGITALQYMVFVVLAWIGLRLWKQSLQAS</sequence>
<evidence type="ECO:0000256" key="8">
    <source>
        <dbReference type="ARBA" id="ARBA00022989"/>
    </source>
</evidence>
<name>A0ABY4EFN2_VITST</name>